<sequence length="482" mass="55023">MAVVQLVCTLIGQLIAPTAALHKWKISMLRGDLGYLEHILGHAGAPYTMLGLTWFSEQIDIYLAQDKSLEKFVQVGYDALDTGDGGISGEANPTRHREVAKKLAPAFSARNFKAKEATIHKHLDLFVERLKELQGGKQPIEMQRWSDWLALDLSADLTYGRDMGQVRDMKDSVFMSSALKLNLFITMSQVVRKFRSGLFTLLPYFTIPPSVWPAMPFLIKMNSQIVQDRIGRRGETDHLDYFEQLIPSDTATPVPDDKRHIFHLENLAGQLLLASWQPLANQFYSLIFFLLREPGLDAYKALVDEVRSGFTDYESIDAETLSTSNFRYLQACVSESLRFHQETTDGLARISPGAVVDGEYIAQGVTCQVSYFAAVRSSRFYTNPREFRPERWLSNAPGHPRYDARFKDDNLKVSKPFSQGIRGCPGGVISQNIIRLFIAKVLWQFDLEPAPEIKNLSFDKDFKFLTFWERPRFWVNFKRVRK</sequence>
<keyword evidence="3 6" id="KW-0349">Heme</keyword>
<evidence type="ECO:0000256" key="7">
    <source>
        <dbReference type="SAM" id="SignalP"/>
    </source>
</evidence>
<proteinExistence type="inferred from homology"/>
<dbReference type="InterPro" id="IPR017972">
    <property type="entry name" value="Cyt_P450_CS"/>
</dbReference>
<keyword evidence="5 6" id="KW-0408">Iron</keyword>
<evidence type="ECO:0000256" key="3">
    <source>
        <dbReference type="ARBA" id="ARBA00022617"/>
    </source>
</evidence>
<comment type="cofactor">
    <cofactor evidence="1">
        <name>heme</name>
        <dbReference type="ChEBI" id="CHEBI:30413"/>
    </cofactor>
</comment>
<dbReference type="PRINTS" id="PR00463">
    <property type="entry name" value="EP450I"/>
</dbReference>
<dbReference type="PROSITE" id="PS00086">
    <property type="entry name" value="CYTOCHROME_P450"/>
    <property type="match status" value="1"/>
</dbReference>
<dbReference type="InterPro" id="IPR036396">
    <property type="entry name" value="Cyt_P450_sf"/>
</dbReference>
<dbReference type="PANTHER" id="PTHR24305">
    <property type="entry name" value="CYTOCHROME P450"/>
    <property type="match status" value="1"/>
</dbReference>
<gene>
    <name evidence="8" type="ORF">Daus18300_002986</name>
</gene>
<keyword evidence="9" id="KW-1185">Reference proteome</keyword>
<evidence type="ECO:0000313" key="9">
    <source>
        <dbReference type="Proteomes" id="UP001583177"/>
    </source>
</evidence>
<comment type="similarity">
    <text evidence="2 6">Belongs to the cytochrome P450 family.</text>
</comment>
<feature type="signal peptide" evidence="7">
    <location>
        <begin position="1"/>
        <end position="20"/>
    </location>
</feature>
<dbReference type="InterPro" id="IPR001128">
    <property type="entry name" value="Cyt_P450"/>
</dbReference>
<comment type="caution">
    <text evidence="8">The sequence shown here is derived from an EMBL/GenBank/DDBJ whole genome shotgun (WGS) entry which is preliminary data.</text>
</comment>
<keyword evidence="4 6" id="KW-0479">Metal-binding</keyword>
<dbReference type="PANTHER" id="PTHR24305:SF210">
    <property type="entry name" value="CYTOCHROME P450 MONOOXYGENASE ASQL-RELATED"/>
    <property type="match status" value="1"/>
</dbReference>
<keyword evidence="6" id="KW-0503">Monooxygenase</keyword>
<name>A0ABR3XJ55_9PEZI</name>
<keyword evidence="6" id="KW-0560">Oxidoreductase</keyword>
<dbReference type="InterPro" id="IPR050121">
    <property type="entry name" value="Cytochrome_P450_monoxygenase"/>
</dbReference>
<evidence type="ECO:0000256" key="5">
    <source>
        <dbReference type="ARBA" id="ARBA00023004"/>
    </source>
</evidence>
<keyword evidence="7" id="KW-0732">Signal</keyword>
<protein>
    <recommendedName>
        <fullName evidence="10">Cytochrome P450</fullName>
    </recommendedName>
</protein>
<dbReference type="EMBL" id="JAWRVE010000018">
    <property type="protein sequence ID" value="KAL1875795.1"/>
    <property type="molecule type" value="Genomic_DNA"/>
</dbReference>
<evidence type="ECO:0000256" key="4">
    <source>
        <dbReference type="ARBA" id="ARBA00022723"/>
    </source>
</evidence>
<evidence type="ECO:0000256" key="6">
    <source>
        <dbReference type="RuleBase" id="RU000461"/>
    </source>
</evidence>
<organism evidence="8 9">
    <name type="scientific">Diaporthe australafricana</name>
    <dbReference type="NCBI Taxonomy" id="127596"/>
    <lineage>
        <taxon>Eukaryota</taxon>
        <taxon>Fungi</taxon>
        <taxon>Dikarya</taxon>
        <taxon>Ascomycota</taxon>
        <taxon>Pezizomycotina</taxon>
        <taxon>Sordariomycetes</taxon>
        <taxon>Sordariomycetidae</taxon>
        <taxon>Diaporthales</taxon>
        <taxon>Diaporthaceae</taxon>
        <taxon>Diaporthe</taxon>
    </lineage>
</organism>
<reference evidence="8 9" key="1">
    <citation type="journal article" date="2024" name="IMA Fungus">
        <title>IMA Genome - F19 : A genome assembly and annotation guide to empower mycologists, including annotated draft genome sequences of Ceratocystis pirilliformis, Diaporthe australafricana, Fusarium ophioides, Paecilomyces lecythidis, and Sporothrix stenoceras.</title>
        <authorList>
            <person name="Aylward J."/>
            <person name="Wilson A.M."/>
            <person name="Visagie C.M."/>
            <person name="Spraker J."/>
            <person name="Barnes I."/>
            <person name="Buitendag C."/>
            <person name="Ceriani C."/>
            <person name="Del Mar Angel L."/>
            <person name="du Plessis D."/>
            <person name="Fuchs T."/>
            <person name="Gasser K."/>
            <person name="Kramer D."/>
            <person name="Li W."/>
            <person name="Munsamy K."/>
            <person name="Piso A."/>
            <person name="Price J.L."/>
            <person name="Sonnekus B."/>
            <person name="Thomas C."/>
            <person name="van der Nest A."/>
            <person name="van Dijk A."/>
            <person name="van Heerden A."/>
            <person name="van Vuuren N."/>
            <person name="Yilmaz N."/>
            <person name="Duong T.A."/>
            <person name="van der Merwe N.A."/>
            <person name="Wingfield M.J."/>
            <person name="Wingfield B.D."/>
        </authorList>
    </citation>
    <scope>NUCLEOTIDE SEQUENCE [LARGE SCALE GENOMIC DNA]</scope>
    <source>
        <strain evidence="8 9">CMW 18300</strain>
    </source>
</reference>
<dbReference type="Pfam" id="PF00067">
    <property type="entry name" value="p450"/>
    <property type="match status" value="1"/>
</dbReference>
<dbReference type="Gene3D" id="1.10.630.10">
    <property type="entry name" value="Cytochrome P450"/>
    <property type="match status" value="1"/>
</dbReference>
<evidence type="ECO:0000313" key="8">
    <source>
        <dbReference type="EMBL" id="KAL1875795.1"/>
    </source>
</evidence>
<dbReference type="Proteomes" id="UP001583177">
    <property type="component" value="Unassembled WGS sequence"/>
</dbReference>
<feature type="chain" id="PRO_5047444183" description="Cytochrome P450" evidence="7">
    <location>
        <begin position="21"/>
        <end position="482"/>
    </location>
</feature>
<evidence type="ECO:0000256" key="2">
    <source>
        <dbReference type="ARBA" id="ARBA00010617"/>
    </source>
</evidence>
<evidence type="ECO:0008006" key="10">
    <source>
        <dbReference type="Google" id="ProtNLM"/>
    </source>
</evidence>
<dbReference type="SUPFAM" id="SSF48264">
    <property type="entry name" value="Cytochrome P450"/>
    <property type="match status" value="1"/>
</dbReference>
<dbReference type="InterPro" id="IPR002401">
    <property type="entry name" value="Cyt_P450_E_grp-I"/>
</dbReference>
<evidence type="ECO:0000256" key="1">
    <source>
        <dbReference type="ARBA" id="ARBA00001971"/>
    </source>
</evidence>
<accession>A0ABR3XJ55</accession>